<dbReference type="Proteomes" id="UP001208570">
    <property type="component" value="Unassembled WGS sequence"/>
</dbReference>
<dbReference type="EMBL" id="JAODUP010000399">
    <property type="protein sequence ID" value="KAK2150583.1"/>
    <property type="molecule type" value="Genomic_DNA"/>
</dbReference>
<accession>A0AAD9JD89</accession>
<keyword evidence="3" id="KW-1185">Reference proteome</keyword>
<comment type="caution">
    <text evidence="2">The sequence shown here is derived from an EMBL/GenBank/DDBJ whole genome shotgun (WGS) entry which is preliminary data.</text>
</comment>
<protein>
    <submittedName>
        <fullName evidence="2">Uncharacterized protein</fullName>
    </submittedName>
</protein>
<name>A0AAD9JD89_9ANNE</name>
<feature type="region of interest" description="Disordered" evidence="1">
    <location>
        <begin position="23"/>
        <end position="46"/>
    </location>
</feature>
<evidence type="ECO:0000313" key="3">
    <source>
        <dbReference type="Proteomes" id="UP001208570"/>
    </source>
</evidence>
<organism evidence="2 3">
    <name type="scientific">Paralvinella palmiformis</name>
    <dbReference type="NCBI Taxonomy" id="53620"/>
    <lineage>
        <taxon>Eukaryota</taxon>
        <taxon>Metazoa</taxon>
        <taxon>Spiralia</taxon>
        <taxon>Lophotrochozoa</taxon>
        <taxon>Annelida</taxon>
        <taxon>Polychaeta</taxon>
        <taxon>Sedentaria</taxon>
        <taxon>Canalipalpata</taxon>
        <taxon>Terebellida</taxon>
        <taxon>Terebelliformia</taxon>
        <taxon>Alvinellidae</taxon>
        <taxon>Paralvinella</taxon>
    </lineage>
</organism>
<reference evidence="2" key="1">
    <citation type="journal article" date="2023" name="Mol. Biol. Evol.">
        <title>Third-Generation Sequencing Reveals the Adaptive Role of the Epigenome in Three Deep-Sea Polychaetes.</title>
        <authorList>
            <person name="Perez M."/>
            <person name="Aroh O."/>
            <person name="Sun Y."/>
            <person name="Lan Y."/>
            <person name="Juniper S.K."/>
            <person name="Young C.R."/>
            <person name="Angers B."/>
            <person name="Qian P.Y."/>
        </authorList>
    </citation>
    <scope>NUCLEOTIDE SEQUENCE</scope>
    <source>
        <strain evidence="2">P08H-3</strain>
    </source>
</reference>
<proteinExistence type="predicted"/>
<dbReference type="AlphaFoldDB" id="A0AAD9JD89"/>
<sequence length="215" mass="23393">MPASCFCGKSTTDNVVLAAHYNSVQDQKRSRHATTSHPPGGFSSYSDHKRVLTSVTDLTRSPAGSSENDEIDIIGIDEPTKNIIKTEPVEVDDESEDVSPAEILPCSGVAQYIHQVAAQIGVNFDPVAVHLNNESKVYMSLSEEVLLGALKCFVNGLLRKAVALRHHTDRFSDEVSARDLYTALETSPRNSFLLNNGLGTHLMTSYMNDEAGSEV</sequence>
<gene>
    <name evidence="2" type="ORF">LSH36_399g03003</name>
</gene>
<evidence type="ECO:0000256" key="1">
    <source>
        <dbReference type="SAM" id="MobiDB-lite"/>
    </source>
</evidence>
<evidence type="ECO:0000313" key="2">
    <source>
        <dbReference type="EMBL" id="KAK2150583.1"/>
    </source>
</evidence>